<evidence type="ECO:0000259" key="2">
    <source>
        <dbReference type="SMART" id="SM00460"/>
    </source>
</evidence>
<keyword evidence="1" id="KW-0472">Membrane</keyword>
<feature type="transmembrane region" description="Helical" evidence="1">
    <location>
        <begin position="12"/>
        <end position="30"/>
    </location>
</feature>
<dbReference type="SMART" id="SM00460">
    <property type="entry name" value="TGc"/>
    <property type="match status" value="1"/>
</dbReference>
<evidence type="ECO:0000313" key="3">
    <source>
        <dbReference type="EMBL" id="UVI32035.1"/>
    </source>
</evidence>
<dbReference type="Gene3D" id="3.10.620.30">
    <property type="match status" value="1"/>
</dbReference>
<feature type="transmembrane region" description="Helical" evidence="1">
    <location>
        <begin position="620"/>
        <end position="639"/>
    </location>
</feature>
<dbReference type="PANTHER" id="PTHR42736">
    <property type="entry name" value="PROTEIN-GLUTAMINE GAMMA-GLUTAMYLTRANSFERASE"/>
    <property type="match status" value="1"/>
</dbReference>
<gene>
    <name evidence="3" type="ORF">L1F29_09555</name>
</gene>
<evidence type="ECO:0000256" key="1">
    <source>
        <dbReference type="SAM" id="Phobius"/>
    </source>
</evidence>
<feature type="domain" description="Transglutaminase-like" evidence="2">
    <location>
        <begin position="493"/>
        <end position="583"/>
    </location>
</feature>
<name>A0ABY5SH71_9BACL</name>
<protein>
    <submittedName>
        <fullName evidence="3">DUF4129 domain-containing protein</fullName>
    </submittedName>
</protein>
<feature type="transmembrane region" description="Helical" evidence="1">
    <location>
        <begin position="70"/>
        <end position="89"/>
    </location>
</feature>
<keyword evidence="1" id="KW-1133">Transmembrane helix</keyword>
<accession>A0ABY5SH71</accession>
<keyword evidence="4" id="KW-1185">Reference proteome</keyword>
<evidence type="ECO:0000313" key="4">
    <source>
        <dbReference type="Proteomes" id="UP001057877"/>
    </source>
</evidence>
<keyword evidence="1" id="KW-0812">Transmembrane</keyword>
<dbReference type="Proteomes" id="UP001057877">
    <property type="component" value="Chromosome"/>
</dbReference>
<dbReference type="InterPro" id="IPR038765">
    <property type="entry name" value="Papain-like_cys_pep_sf"/>
</dbReference>
<dbReference type="Pfam" id="PF01841">
    <property type="entry name" value="Transglut_core"/>
    <property type="match status" value="1"/>
</dbReference>
<proteinExistence type="predicted"/>
<reference evidence="3" key="1">
    <citation type="submission" date="2022-01" db="EMBL/GenBank/DDBJ databases">
        <title>Paenibacillus spongiae sp. nov., isolated from marine sponge.</title>
        <authorList>
            <person name="Li Z."/>
            <person name="Zhang M."/>
        </authorList>
    </citation>
    <scope>NUCLEOTIDE SEQUENCE</scope>
    <source>
        <strain evidence="3">PHS-Z3</strain>
    </source>
</reference>
<feature type="transmembrane region" description="Helical" evidence="1">
    <location>
        <begin position="36"/>
        <end position="58"/>
    </location>
</feature>
<feature type="transmembrane region" description="Helical" evidence="1">
    <location>
        <begin position="109"/>
        <end position="129"/>
    </location>
</feature>
<organism evidence="3 4">
    <name type="scientific">Paenibacillus spongiae</name>
    <dbReference type="NCBI Taxonomy" id="2909671"/>
    <lineage>
        <taxon>Bacteria</taxon>
        <taxon>Bacillati</taxon>
        <taxon>Bacillota</taxon>
        <taxon>Bacilli</taxon>
        <taxon>Bacillales</taxon>
        <taxon>Paenibacillaceae</taxon>
        <taxon>Paenibacillus</taxon>
    </lineage>
</organism>
<dbReference type="EMBL" id="CP091430">
    <property type="protein sequence ID" value="UVI32035.1"/>
    <property type="molecule type" value="Genomic_DNA"/>
</dbReference>
<dbReference type="SUPFAM" id="SSF54001">
    <property type="entry name" value="Cysteine proteinases"/>
    <property type="match status" value="1"/>
</dbReference>
<feature type="transmembrane region" description="Helical" evidence="1">
    <location>
        <begin position="194"/>
        <end position="218"/>
    </location>
</feature>
<feature type="transmembrane region" description="Helical" evidence="1">
    <location>
        <begin position="163"/>
        <end position="182"/>
    </location>
</feature>
<dbReference type="RefSeq" id="WP_258388095.1">
    <property type="nucleotide sequence ID" value="NZ_CP091430.1"/>
</dbReference>
<sequence length="741" mass="83591">MMEGSRLGLLGDWYHKISAVFASLLILIWIRCLYDYWWESTFTIVHAVLISTTLLMVAMPWKKISAALQLIALITINIIYTDFSWVPPVTDRNTFEEWREWGSIQMEQLTPYIWISLGVWLVIQAAVLLRSKRAAIIMFVSAALLSLAVADSLLTPIYLWEEIAGIVFVGLGWLVASHFAGFKQKHPESWRHLLEYPLSLFLPVLLIIALVMGAGLFVPSIDPILKDPYTVWKESRGETVPSYIGSKIGTETVAPKNAGDSRSGYSRNDETLGNGFTFDYSPVMTVTTNRRSYWRGETKALYNGAGWEDSRAELREQAVTSISPGQALPHGADRSAAGTVKVEQTFTMLRKDRYPVLFGAGPISSIVYMGEIDKPFPPMRWLPQSWELRLPKSESAGYPETYSIVSDTAVLDEEALRKIPIAGLGDSLDSIYLQLPDELPERVRELAADITSEASTPYDKVRAIERYLQTNFTYNNKPDLSVRASTDFVDAFLFEMQEGYCDYYSTAMAVLTRSIGIPSRWVKGYAPGSLPMDSEFARPQGPDGMMNMNPDGSGTYTVRNADAHSWVEVYFEGYGWLPFEPTAGFTFPYALPSNEPADLPEVDTETAPAQTKVEEEGFKVPGWSIAAAIVLLLGAIAALRYRSIRAAWKQYRDRARTANERVVKDTERLIRHCRRKGLDRDEHETVRETMSRWSGRLTFLQTDFRAIQQTFEKAMYSSQIITEDEIAAFEAHVRSVREKLT</sequence>
<dbReference type="InterPro" id="IPR052901">
    <property type="entry name" value="Bact_TGase-like"/>
</dbReference>
<dbReference type="InterPro" id="IPR025403">
    <property type="entry name" value="TgpA-like_C"/>
</dbReference>
<dbReference type="Pfam" id="PF13559">
    <property type="entry name" value="DUF4129"/>
    <property type="match status" value="1"/>
</dbReference>
<feature type="transmembrane region" description="Helical" evidence="1">
    <location>
        <begin position="136"/>
        <end position="157"/>
    </location>
</feature>
<dbReference type="PANTHER" id="PTHR42736:SF1">
    <property type="entry name" value="PROTEIN-GLUTAMINE GAMMA-GLUTAMYLTRANSFERASE"/>
    <property type="match status" value="1"/>
</dbReference>
<dbReference type="InterPro" id="IPR002931">
    <property type="entry name" value="Transglutaminase-like"/>
</dbReference>